<dbReference type="Proteomes" id="UP001141806">
    <property type="component" value="Unassembled WGS sequence"/>
</dbReference>
<evidence type="ECO:0000313" key="3">
    <source>
        <dbReference type="Proteomes" id="UP001141806"/>
    </source>
</evidence>
<evidence type="ECO:0000256" key="1">
    <source>
        <dbReference type="SAM" id="MobiDB-lite"/>
    </source>
</evidence>
<dbReference type="OrthoDB" id="1933168at2759"/>
<proteinExistence type="predicted"/>
<feature type="compositionally biased region" description="Low complexity" evidence="1">
    <location>
        <begin position="115"/>
        <end position="126"/>
    </location>
</feature>
<sequence length="134" mass="15001">MSFQQKHLWKISEEAAKEAENENRLQKQKQSDFRSDSSSLAFDHSKTSMEIWPDMEEIPQKSIEKPLVSIEKSSETWSDVSCLTDSAKKTTPGLAASPRFAARKLAENSPKINKSKVPPSQKVVKSLGVAKPKK</sequence>
<dbReference type="EMBL" id="JAMYWD010000007">
    <property type="protein sequence ID" value="KAJ4966347.1"/>
    <property type="molecule type" value="Genomic_DNA"/>
</dbReference>
<gene>
    <name evidence="2" type="ORF">NE237_018196</name>
</gene>
<accession>A0A9Q0K9G9</accession>
<feature type="compositionally biased region" description="Basic and acidic residues" evidence="1">
    <location>
        <begin position="17"/>
        <end position="35"/>
    </location>
</feature>
<comment type="caution">
    <text evidence="2">The sequence shown here is derived from an EMBL/GenBank/DDBJ whole genome shotgun (WGS) entry which is preliminary data.</text>
</comment>
<name>A0A9Q0K9G9_9MAGN</name>
<protein>
    <submittedName>
        <fullName evidence="2">Uncharacterized protein</fullName>
    </submittedName>
</protein>
<feature type="region of interest" description="Disordered" evidence="1">
    <location>
        <begin position="17"/>
        <end position="50"/>
    </location>
</feature>
<reference evidence="2" key="1">
    <citation type="journal article" date="2023" name="Plant J.">
        <title>The genome of the king protea, Protea cynaroides.</title>
        <authorList>
            <person name="Chang J."/>
            <person name="Duong T.A."/>
            <person name="Schoeman C."/>
            <person name="Ma X."/>
            <person name="Roodt D."/>
            <person name="Barker N."/>
            <person name="Li Z."/>
            <person name="Van de Peer Y."/>
            <person name="Mizrachi E."/>
        </authorList>
    </citation>
    <scope>NUCLEOTIDE SEQUENCE</scope>
    <source>
        <tissue evidence="2">Young leaves</tissue>
    </source>
</reference>
<feature type="region of interest" description="Disordered" evidence="1">
    <location>
        <begin position="106"/>
        <end position="134"/>
    </location>
</feature>
<evidence type="ECO:0000313" key="2">
    <source>
        <dbReference type="EMBL" id="KAJ4966347.1"/>
    </source>
</evidence>
<dbReference type="AlphaFoldDB" id="A0A9Q0K9G9"/>
<organism evidence="2 3">
    <name type="scientific">Protea cynaroides</name>
    <dbReference type="NCBI Taxonomy" id="273540"/>
    <lineage>
        <taxon>Eukaryota</taxon>
        <taxon>Viridiplantae</taxon>
        <taxon>Streptophyta</taxon>
        <taxon>Embryophyta</taxon>
        <taxon>Tracheophyta</taxon>
        <taxon>Spermatophyta</taxon>
        <taxon>Magnoliopsida</taxon>
        <taxon>Proteales</taxon>
        <taxon>Proteaceae</taxon>
        <taxon>Protea</taxon>
    </lineage>
</organism>
<keyword evidence="3" id="KW-1185">Reference proteome</keyword>